<feature type="domain" description="Aminoacyl-transfer RNA synthetases class-II family profile" evidence="13">
    <location>
        <begin position="310"/>
        <end position="505"/>
    </location>
</feature>
<dbReference type="GO" id="GO:0009328">
    <property type="term" value="C:phenylalanine-tRNA ligase complex"/>
    <property type="evidence" value="ECO:0007669"/>
    <property type="project" value="TreeGrafter"/>
</dbReference>
<evidence type="ECO:0000256" key="1">
    <source>
        <dbReference type="ARBA" id="ARBA00004496"/>
    </source>
</evidence>
<keyword evidence="11" id="KW-0030">Aminoacyl-tRNA synthetase</keyword>
<dbReference type="GO" id="GO:0005829">
    <property type="term" value="C:cytosol"/>
    <property type="evidence" value="ECO:0007669"/>
    <property type="project" value="TreeGrafter"/>
</dbReference>
<dbReference type="NCBIfam" id="TIGR00468">
    <property type="entry name" value="pheS"/>
    <property type="match status" value="1"/>
</dbReference>
<evidence type="ECO:0000256" key="3">
    <source>
        <dbReference type="ARBA" id="ARBA00012814"/>
    </source>
</evidence>
<keyword evidence="6" id="KW-0479">Metal-binding</keyword>
<keyword evidence="10" id="KW-0648">Protein biosynthesis</keyword>
<dbReference type="Gene3D" id="1.10.10.2320">
    <property type="match status" value="1"/>
</dbReference>
<keyword evidence="8" id="KW-0067">ATP-binding</keyword>
<evidence type="ECO:0000256" key="10">
    <source>
        <dbReference type="ARBA" id="ARBA00022917"/>
    </source>
</evidence>
<keyword evidence="9" id="KW-0460">Magnesium</keyword>
<dbReference type="InterPro" id="IPR040725">
    <property type="entry name" value="PheRS_DBD3"/>
</dbReference>
<evidence type="ECO:0000256" key="11">
    <source>
        <dbReference type="ARBA" id="ARBA00023146"/>
    </source>
</evidence>
<protein>
    <recommendedName>
        <fullName evidence="3">phenylalanine--tRNA ligase</fullName>
        <ecNumber evidence="3">6.1.1.20</ecNumber>
    </recommendedName>
    <alternativeName>
        <fullName evidence="12">Phenylalanyl-tRNA synthetase alpha subunit</fullName>
    </alternativeName>
</protein>
<gene>
    <name evidence="14" type="ORF">K431DRAFT_283009</name>
</gene>
<dbReference type="GO" id="GO:0004826">
    <property type="term" value="F:phenylalanine-tRNA ligase activity"/>
    <property type="evidence" value="ECO:0007669"/>
    <property type="project" value="UniProtKB-EC"/>
</dbReference>
<organism evidence="14 15">
    <name type="scientific">Polychaeton citri CBS 116435</name>
    <dbReference type="NCBI Taxonomy" id="1314669"/>
    <lineage>
        <taxon>Eukaryota</taxon>
        <taxon>Fungi</taxon>
        <taxon>Dikarya</taxon>
        <taxon>Ascomycota</taxon>
        <taxon>Pezizomycotina</taxon>
        <taxon>Dothideomycetes</taxon>
        <taxon>Dothideomycetidae</taxon>
        <taxon>Capnodiales</taxon>
        <taxon>Capnodiaceae</taxon>
        <taxon>Polychaeton</taxon>
    </lineage>
</organism>
<dbReference type="SUPFAM" id="SSF55681">
    <property type="entry name" value="Class II aaRS and biotin synthetases"/>
    <property type="match status" value="1"/>
</dbReference>
<dbReference type="PANTHER" id="PTHR11538">
    <property type="entry name" value="PHENYLALANYL-TRNA SYNTHETASE"/>
    <property type="match status" value="1"/>
</dbReference>
<dbReference type="CDD" id="cd00496">
    <property type="entry name" value="PheRS_alpha_core"/>
    <property type="match status" value="1"/>
</dbReference>
<evidence type="ECO:0000256" key="12">
    <source>
        <dbReference type="ARBA" id="ARBA00030612"/>
    </source>
</evidence>
<sequence length="536" mass="60399">MPGARGPVPVPTDLTTEVLQALETTDPLLTATSLPHVAQADIKAALDRLASRSMIEYDTQDNEVVVPTAEGKQIIDEGSHEWKVWDAVKREGRIPIKELANFVAAESAKVGQGNAFKSKWIKKDVDALVPTADSVEDTTRLTLQYVQAHSTFEDPKVSKDYLKRKLVTSQKLIAYTVRKGPKYAKEIPVEVTDLTAEMLQNGSWKTANFKPYNFSSRGILSTGGEPGALHPLMKVREEFRRIFFDLDFIEMPTGRFVDSGFWNFDALFVPQQHPARDLQDTFYVSDPAEAGRPGPDVDADQALESMERRRNIFTRKSDQQQEDAPKLDYEKYYANVRAVHETGAFGSTGYRYPYSDAETKRLVLRTHTTAVSTYCLHRLAANPRPCRYFSIDRVFRNETVDATHLAEFHQIEGVIADYGLTLGGLMAFLEGFFNELGITNLRFKPAYNPYTEPSMEIFGFHKGLNKWVEIGNSGMFRPEMLLSMGLPEELRVYGFGLSLERPTMIKYGVSNIRELLGHKVDLGFIQSNAAVRLDKD</sequence>
<dbReference type="PROSITE" id="PS50862">
    <property type="entry name" value="AA_TRNA_LIGASE_II"/>
    <property type="match status" value="1"/>
</dbReference>
<dbReference type="Pfam" id="PF01409">
    <property type="entry name" value="tRNA-synt_2d"/>
    <property type="match status" value="1"/>
</dbReference>
<dbReference type="AlphaFoldDB" id="A0A9P4USY6"/>
<dbReference type="InterPro" id="IPR004529">
    <property type="entry name" value="Phe-tRNA-synth_IIc_asu"/>
</dbReference>
<keyword evidence="7" id="KW-0547">Nucleotide-binding</keyword>
<dbReference type="Gene3D" id="3.30.930.10">
    <property type="entry name" value="Bira Bifunctional Protein, Domain 2"/>
    <property type="match status" value="1"/>
</dbReference>
<comment type="subcellular location">
    <subcellularLocation>
        <location evidence="1">Cytoplasm</location>
    </subcellularLocation>
</comment>
<dbReference type="InterPro" id="IPR002319">
    <property type="entry name" value="Phenylalanyl-tRNA_Synthase"/>
</dbReference>
<keyword evidence="4" id="KW-0963">Cytoplasm</keyword>
<dbReference type="GO" id="GO:0006432">
    <property type="term" value="P:phenylalanyl-tRNA aminoacylation"/>
    <property type="evidence" value="ECO:0007669"/>
    <property type="project" value="InterPro"/>
</dbReference>
<evidence type="ECO:0000313" key="15">
    <source>
        <dbReference type="Proteomes" id="UP000799441"/>
    </source>
</evidence>
<accession>A0A9P4USY6</accession>
<comment type="similarity">
    <text evidence="2">Belongs to the class-II aminoacyl-tRNA synthetase family. Phe-tRNA synthetase alpha subunit type 2 subfamily.</text>
</comment>
<dbReference type="EMBL" id="MU003776">
    <property type="protein sequence ID" value="KAF2723570.1"/>
    <property type="molecule type" value="Genomic_DNA"/>
</dbReference>
<keyword evidence="5" id="KW-0436">Ligase</keyword>
<evidence type="ECO:0000256" key="4">
    <source>
        <dbReference type="ARBA" id="ARBA00022490"/>
    </source>
</evidence>
<proteinExistence type="inferred from homology"/>
<dbReference type="InterPro" id="IPR045864">
    <property type="entry name" value="aa-tRNA-synth_II/BPL/LPL"/>
</dbReference>
<evidence type="ECO:0000256" key="9">
    <source>
        <dbReference type="ARBA" id="ARBA00022842"/>
    </source>
</evidence>
<evidence type="ECO:0000259" key="13">
    <source>
        <dbReference type="PROSITE" id="PS50862"/>
    </source>
</evidence>
<dbReference type="Proteomes" id="UP000799441">
    <property type="component" value="Unassembled WGS sequence"/>
</dbReference>
<dbReference type="GO" id="GO:0046872">
    <property type="term" value="F:metal ion binding"/>
    <property type="evidence" value="ECO:0007669"/>
    <property type="project" value="UniProtKB-KW"/>
</dbReference>
<dbReference type="Gene3D" id="3.30.1370.240">
    <property type="match status" value="1"/>
</dbReference>
<dbReference type="OrthoDB" id="238316at2759"/>
<evidence type="ECO:0000256" key="2">
    <source>
        <dbReference type="ARBA" id="ARBA00006703"/>
    </source>
</evidence>
<dbReference type="Pfam" id="PF18553">
    <property type="entry name" value="PheRS_DBD3"/>
    <property type="match status" value="1"/>
</dbReference>
<evidence type="ECO:0000256" key="7">
    <source>
        <dbReference type="ARBA" id="ARBA00022741"/>
    </source>
</evidence>
<dbReference type="InterPro" id="IPR006195">
    <property type="entry name" value="aa-tRNA-synth_II"/>
</dbReference>
<name>A0A9P4USY6_9PEZI</name>
<comment type="caution">
    <text evidence="14">The sequence shown here is derived from an EMBL/GenBank/DDBJ whole genome shotgun (WGS) entry which is preliminary data.</text>
</comment>
<dbReference type="EC" id="6.1.1.20" evidence="3"/>
<evidence type="ECO:0000256" key="6">
    <source>
        <dbReference type="ARBA" id="ARBA00022723"/>
    </source>
</evidence>
<dbReference type="GO" id="GO:0005524">
    <property type="term" value="F:ATP binding"/>
    <property type="evidence" value="ECO:0007669"/>
    <property type="project" value="UniProtKB-KW"/>
</dbReference>
<evidence type="ECO:0000313" key="14">
    <source>
        <dbReference type="EMBL" id="KAF2723570.1"/>
    </source>
</evidence>
<evidence type="ECO:0000256" key="5">
    <source>
        <dbReference type="ARBA" id="ARBA00022598"/>
    </source>
</evidence>
<evidence type="ECO:0000256" key="8">
    <source>
        <dbReference type="ARBA" id="ARBA00022840"/>
    </source>
</evidence>
<dbReference type="Gene3D" id="1.10.10.2330">
    <property type="match status" value="1"/>
</dbReference>
<keyword evidence="15" id="KW-1185">Reference proteome</keyword>
<dbReference type="PANTHER" id="PTHR11538:SF40">
    <property type="entry name" value="PHENYLALANINE--TRNA LIGASE ALPHA SUBUNIT"/>
    <property type="match status" value="1"/>
</dbReference>
<dbReference type="GO" id="GO:0000049">
    <property type="term" value="F:tRNA binding"/>
    <property type="evidence" value="ECO:0007669"/>
    <property type="project" value="InterPro"/>
</dbReference>
<reference evidence="14" key="1">
    <citation type="journal article" date="2020" name="Stud. Mycol.">
        <title>101 Dothideomycetes genomes: a test case for predicting lifestyles and emergence of pathogens.</title>
        <authorList>
            <person name="Haridas S."/>
            <person name="Albert R."/>
            <person name="Binder M."/>
            <person name="Bloem J."/>
            <person name="Labutti K."/>
            <person name="Salamov A."/>
            <person name="Andreopoulos B."/>
            <person name="Baker S."/>
            <person name="Barry K."/>
            <person name="Bills G."/>
            <person name="Bluhm B."/>
            <person name="Cannon C."/>
            <person name="Castanera R."/>
            <person name="Culley D."/>
            <person name="Daum C."/>
            <person name="Ezra D."/>
            <person name="Gonzalez J."/>
            <person name="Henrissat B."/>
            <person name="Kuo A."/>
            <person name="Liang C."/>
            <person name="Lipzen A."/>
            <person name="Lutzoni F."/>
            <person name="Magnuson J."/>
            <person name="Mondo S."/>
            <person name="Nolan M."/>
            <person name="Ohm R."/>
            <person name="Pangilinan J."/>
            <person name="Park H.-J."/>
            <person name="Ramirez L."/>
            <person name="Alfaro M."/>
            <person name="Sun H."/>
            <person name="Tritt A."/>
            <person name="Yoshinaga Y."/>
            <person name="Zwiers L.-H."/>
            <person name="Turgeon B."/>
            <person name="Goodwin S."/>
            <person name="Spatafora J."/>
            <person name="Crous P."/>
            <person name="Grigoriev I."/>
        </authorList>
    </citation>
    <scope>NUCLEOTIDE SEQUENCE</scope>
    <source>
        <strain evidence="14">CBS 116435</strain>
    </source>
</reference>